<dbReference type="CDD" id="cd14370">
    <property type="entry name" value="CUE_DMA"/>
    <property type="match status" value="1"/>
</dbReference>
<keyword evidence="5 6" id="KW-0539">Nucleus</keyword>
<dbReference type="PANTHER" id="PTHR12322:SF53">
    <property type="entry name" value="DOUBLESEX-MAB RELATED 11E"/>
    <property type="match status" value="1"/>
</dbReference>
<proteinExistence type="inferred from homology"/>
<dbReference type="GO" id="GO:0000981">
    <property type="term" value="F:DNA-binding transcription factor activity, RNA polymerase II-specific"/>
    <property type="evidence" value="ECO:0007669"/>
    <property type="project" value="TreeGrafter"/>
</dbReference>
<dbReference type="PROSITE" id="PS50809">
    <property type="entry name" value="DM_2"/>
    <property type="match status" value="1"/>
</dbReference>
<dbReference type="InterPro" id="IPR009060">
    <property type="entry name" value="UBA-like_sf"/>
</dbReference>
<evidence type="ECO:0000313" key="9">
    <source>
        <dbReference type="EMBL" id="KAJ7392849.1"/>
    </source>
</evidence>
<organism evidence="9 10">
    <name type="scientific">Desmophyllum pertusum</name>
    <dbReference type="NCBI Taxonomy" id="174260"/>
    <lineage>
        <taxon>Eukaryota</taxon>
        <taxon>Metazoa</taxon>
        <taxon>Cnidaria</taxon>
        <taxon>Anthozoa</taxon>
        <taxon>Hexacorallia</taxon>
        <taxon>Scleractinia</taxon>
        <taxon>Caryophylliina</taxon>
        <taxon>Caryophylliidae</taxon>
        <taxon>Desmophyllum</taxon>
    </lineage>
</organism>
<dbReference type="PROSITE" id="PS40000">
    <property type="entry name" value="DM_1"/>
    <property type="match status" value="1"/>
</dbReference>
<dbReference type="Pfam" id="PF00751">
    <property type="entry name" value="DM"/>
    <property type="match status" value="1"/>
</dbReference>
<dbReference type="EMBL" id="MU825400">
    <property type="protein sequence ID" value="KAJ7392849.1"/>
    <property type="molecule type" value="Genomic_DNA"/>
</dbReference>
<feature type="region of interest" description="Disordered" evidence="7">
    <location>
        <begin position="130"/>
        <end position="186"/>
    </location>
</feature>
<dbReference type="GO" id="GO:0005634">
    <property type="term" value="C:nucleus"/>
    <property type="evidence" value="ECO:0007669"/>
    <property type="project" value="UniProtKB-SubCell"/>
</dbReference>
<dbReference type="FunFam" id="4.10.1040.10:FF:000001">
    <property type="entry name" value="doublesex- and mab-3-related transcription factor 1"/>
    <property type="match status" value="1"/>
</dbReference>
<dbReference type="InterPro" id="IPR026607">
    <property type="entry name" value="DMRT"/>
</dbReference>
<dbReference type="InterPro" id="IPR005173">
    <property type="entry name" value="DMA"/>
</dbReference>
<evidence type="ECO:0000256" key="5">
    <source>
        <dbReference type="ARBA" id="ARBA00023242"/>
    </source>
</evidence>
<dbReference type="Gene3D" id="4.10.1040.10">
    <property type="entry name" value="DM DNA-binding domain"/>
    <property type="match status" value="1"/>
</dbReference>
<dbReference type="PANTHER" id="PTHR12322">
    <property type="entry name" value="DOUBLESEX AND MAB-3 RELATED TRANSCRIPTION FACTOR DMRT"/>
    <property type="match status" value="1"/>
</dbReference>
<dbReference type="SUPFAM" id="SSF82927">
    <property type="entry name" value="Cysteine-rich DNA binding domain, (DM domain)"/>
    <property type="match status" value="1"/>
</dbReference>
<dbReference type="GO" id="GO:0000978">
    <property type="term" value="F:RNA polymerase II cis-regulatory region sequence-specific DNA binding"/>
    <property type="evidence" value="ECO:0007669"/>
    <property type="project" value="TreeGrafter"/>
</dbReference>
<feature type="compositionally biased region" description="Polar residues" evidence="7">
    <location>
        <begin position="169"/>
        <end position="180"/>
    </location>
</feature>
<feature type="DNA-binding region" description="DM" evidence="6">
    <location>
        <begin position="19"/>
        <end position="66"/>
    </location>
</feature>
<evidence type="ECO:0000313" key="10">
    <source>
        <dbReference type="Proteomes" id="UP001163046"/>
    </source>
</evidence>
<comment type="subcellular location">
    <subcellularLocation>
        <location evidence="6">Nucleus</location>
    </subcellularLocation>
</comment>
<keyword evidence="10" id="KW-1185">Reference proteome</keyword>
<feature type="domain" description="DM" evidence="8">
    <location>
        <begin position="19"/>
        <end position="66"/>
    </location>
</feature>
<dbReference type="InterPro" id="IPR001275">
    <property type="entry name" value="DM_DNA-bd"/>
</dbReference>
<evidence type="ECO:0000256" key="4">
    <source>
        <dbReference type="ARBA" id="ARBA00023125"/>
    </source>
</evidence>
<comment type="caution">
    <text evidence="9">The sequence shown here is derived from an EMBL/GenBank/DDBJ whole genome shotgun (WGS) entry which is preliminary data.</text>
</comment>
<reference evidence="9" key="1">
    <citation type="submission" date="2023-01" db="EMBL/GenBank/DDBJ databases">
        <title>Genome assembly of the deep-sea coral Lophelia pertusa.</title>
        <authorList>
            <person name="Herrera S."/>
            <person name="Cordes E."/>
        </authorList>
    </citation>
    <scope>NUCLEOTIDE SEQUENCE</scope>
    <source>
        <strain evidence="9">USNM1676648</strain>
        <tissue evidence="9">Polyp</tissue>
    </source>
</reference>
<dbReference type="GO" id="GO:0007548">
    <property type="term" value="P:sex differentiation"/>
    <property type="evidence" value="ECO:0007669"/>
    <property type="project" value="TreeGrafter"/>
</dbReference>
<dbReference type="SMART" id="SM00301">
    <property type="entry name" value="DM"/>
    <property type="match status" value="1"/>
</dbReference>
<keyword evidence="4 6" id="KW-0238">DNA-binding</keyword>
<dbReference type="Pfam" id="PF03474">
    <property type="entry name" value="DMA"/>
    <property type="match status" value="1"/>
</dbReference>
<evidence type="ECO:0000256" key="7">
    <source>
        <dbReference type="SAM" id="MobiDB-lite"/>
    </source>
</evidence>
<dbReference type="GO" id="GO:0046872">
    <property type="term" value="F:metal ion binding"/>
    <property type="evidence" value="ECO:0007669"/>
    <property type="project" value="UniProtKB-KW"/>
</dbReference>
<dbReference type="SUPFAM" id="SSF46934">
    <property type="entry name" value="UBA-like"/>
    <property type="match status" value="1"/>
</dbReference>
<evidence type="ECO:0000256" key="3">
    <source>
        <dbReference type="ARBA" id="ARBA00022833"/>
    </source>
</evidence>
<keyword evidence="3 6" id="KW-0862">Zinc</keyword>
<accession>A0A9X0DCC4</accession>
<name>A0A9X0DCC4_9CNID</name>
<gene>
    <name evidence="9" type="primary">DMRTA2_4</name>
    <name evidence="9" type="ORF">OS493_010509</name>
</gene>
<dbReference type="InterPro" id="IPR036407">
    <property type="entry name" value="DM_DNA-bd_sf"/>
</dbReference>
<sequence>MNAISENGSASSALRTPKCARCRNHGVVSSLKGHKHYCKWRDCVCPKCLLIAERQRITAARVALLRHQTRMEPYEPRGSESCAGYARGISDHDQTFTSYAQRVNSVYPGSPTAEPVRPASCPVIEDKNAQQPVFIKEEKDDPEYSNRASHPVEDQGEEPPPKRLARSVSPVQANGVSRSPSPRYHVHDSCLPRADHVIKESERPLYQLPWSSTFRDQDDFDYTVKLLQKSLGESALKRRKPPRPVEVLSKVFPSHKENVLELVLKGCSGDVVQAIECILAGKSHSIDFPESSHTRLPSVPLSSSFPSIPFTGVKTTSASDCTSYVTSDVIQRYYQDNGTPADFHGSFLCAGSRWTAFTCPLTSQSKKPLDTIAQRRERR</sequence>
<protein>
    <submittedName>
        <fullName evidence="9">Doublesex- and mab-3- transcription factor A2</fullName>
    </submittedName>
</protein>
<dbReference type="Proteomes" id="UP001163046">
    <property type="component" value="Unassembled WGS sequence"/>
</dbReference>
<comment type="similarity">
    <text evidence="1">Belongs to the DMRT family.</text>
</comment>
<evidence type="ECO:0000256" key="1">
    <source>
        <dbReference type="ARBA" id="ARBA00006834"/>
    </source>
</evidence>
<evidence type="ECO:0000256" key="2">
    <source>
        <dbReference type="ARBA" id="ARBA00022723"/>
    </source>
</evidence>
<feature type="compositionally biased region" description="Basic and acidic residues" evidence="7">
    <location>
        <begin position="135"/>
        <end position="144"/>
    </location>
</feature>
<dbReference type="OrthoDB" id="6162476at2759"/>
<evidence type="ECO:0000256" key="6">
    <source>
        <dbReference type="PROSITE-ProRule" id="PRU00070"/>
    </source>
</evidence>
<keyword evidence="2 6" id="KW-0479">Metal-binding</keyword>
<dbReference type="AlphaFoldDB" id="A0A9X0DCC4"/>
<evidence type="ECO:0000259" key="8">
    <source>
        <dbReference type="PROSITE" id="PS50809"/>
    </source>
</evidence>